<keyword evidence="8" id="KW-1185">Reference proteome</keyword>
<dbReference type="CDD" id="cd02440">
    <property type="entry name" value="AdoMet_MTases"/>
    <property type="match status" value="1"/>
</dbReference>
<keyword evidence="3 6" id="KW-0489">Methyltransferase</keyword>
<dbReference type="GO" id="GO:0032259">
    <property type="term" value="P:methylation"/>
    <property type="evidence" value="ECO:0007669"/>
    <property type="project" value="UniProtKB-KW"/>
</dbReference>
<proteinExistence type="inferred from homology"/>
<keyword evidence="2 6" id="KW-0963">Cytoplasm</keyword>
<evidence type="ECO:0000256" key="5">
    <source>
        <dbReference type="ARBA" id="ARBA00022691"/>
    </source>
</evidence>
<evidence type="ECO:0000256" key="4">
    <source>
        <dbReference type="ARBA" id="ARBA00022679"/>
    </source>
</evidence>
<dbReference type="GO" id="GO:0005737">
    <property type="term" value="C:cytoplasm"/>
    <property type="evidence" value="ECO:0007669"/>
    <property type="project" value="UniProtKB-SubCell"/>
</dbReference>
<sequence>MGAMIFRVGVEPCPVPCYNRPMSTEGAHWREIKATVPAEDEARAAAFLIEQGAGGVWVESNGALVHLHVFFPVQEEGRVAAIRKGLRRLVSKGKVALLTALRPEEAWQTAWQKHSVPVQRIGKRLLIGATWHFPLANRSGREVIRLTPGMAFGTGTHATTKSCLILLEKRIGEEERGRLLDIGTGSGILAIAGAKLGAIGVTAVEVDPVALAVARGNARINGVASKIVFRETLPSRSRYWWVVANVTAPVLIELSEAVTDRVGPGGTLILSGILASEWRGVLLRYRERFTLVRRIQRGEWITLLLEKRKK</sequence>
<dbReference type="GO" id="GO:0008276">
    <property type="term" value="F:protein methyltransferase activity"/>
    <property type="evidence" value="ECO:0007669"/>
    <property type="project" value="UniProtKB-UniRule"/>
</dbReference>
<dbReference type="SUPFAM" id="SSF53335">
    <property type="entry name" value="S-adenosyl-L-methionine-dependent methyltransferases"/>
    <property type="match status" value="1"/>
</dbReference>
<dbReference type="InterPro" id="IPR029063">
    <property type="entry name" value="SAM-dependent_MTases_sf"/>
</dbReference>
<dbReference type="InterPro" id="IPR050078">
    <property type="entry name" value="Ribosomal_L11_MeTrfase_PrmA"/>
</dbReference>
<evidence type="ECO:0000256" key="1">
    <source>
        <dbReference type="ARBA" id="ARBA00009741"/>
    </source>
</evidence>
<comment type="catalytic activity">
    <reaction evidence="6">
        <text>L-lysyl-[protein] + 3 S-adenosyl-L-methionine = N(6),N(6),N(6)-trimethyl-L-lysyl-[protein] + 3 S-adenosyl-L-homocysteine + 3 H(+)</text>
        <dbReference type="Rhea" id="RHEA:54192"/>
        <dbReference type="Rhea" id="RHEA-COMP:9752"/>
        <dbReference type="Rhea" id="RHEA-COMP:13826"/>
        <dbReference type="ChEBI" id="CHEBI:15378"/>
        <dbReference type="ChEBI" id="CHEBI:29969"/>
        <dbReference type="ChEBI" id="CHEBI:57856"/>
        <dbReference type="ChEBI" id="CHEBI:59789"/>
        <dbReference type="ChEBI" id="CHEBI:61961"/>
    </reaction>
</comment>
<evidence type="ECO:0000256" key="2">
    <source>
        <dbReference type="ARBA" id="ARBA00022490"/>
    </source>
</evidence>
<name>A0A7X6DRW5_9BACT</name>
<reference evidence="7 8" key="1">
    <citation type="journal article" date="2020" name="Nature">
        <title>Bacterial chemolithoautotrophy via manganese oxidation.</title>
        <authorList>
            <person name="Yu H."/>
            <person name="Leadbetter J.R."/>
        </authorList>
    </citation>
    <scope>NUCLEOTIDE SEQUENCE [LARGE SCALE GENOMIC DNA]</scope>
    <source>
        <strain evidence="7 8">Mn-1</strain>
    </source>
</reference>
<keyword evidence="4 6" id="KW-0808">Transferase</keyword>
<dbReference type="Proteomes" id="UP000534783">
    <property type="component" value="Unassembled WGS sequence"/>
</dbReference>
<comment type="function">
    <text evidence="6">Methylates ribosomal protein L11.</text>
</comment>
<evidence type="ECO:0000256" key="3">
    <source>
        <dbReference type="ARBA" id="ARBA00022603"/>
    </source>
</evidence>
<dbReference type="EMBL" id="VTOW01000002">
    <property type="protein sequence ID" value="NKE71943.1"/>
    <property type="molecule type" value="Genomic_DNA"/>
</dbReference>
<dbReference type="PANTHER" id="PTHR43648">
    <property type="entry name" value="ELECTRON TRANSFER FLAVOPROTEIN BETA SUBUNIT LYSINE METHYLTRANSFERASE"/>
    <property type="match status" value="1"/>
</dbReference>
<comment type="caution">
    <text evidence="7">The sequence shown here is derived from an EMBL/GenBank/DDBJ whole genome shotgun (WGS) entry which is preliminary data.</text>
</comment>
<protein>
    <recommendedName>
        <fullName evidence="6">Ribosomal protein L11 methyltransferase</fullName>
        <shortName evidence="6">L11 Mtase</shortName>
        <ecNumber evidence="6">2.1.1.-</ecNumber>
    </recommendedName>
</protein>
<dbReference type="InterPro" id="IPR004498">
    <property type="entry name" value="Ribosomal_PrmA_MeTrfase"/>
</dbReference>
<dbReference type="EC" id="2.1.1.-" evidence="6"/>
<dbReference type="HAMAP" id="MF_00735">
    <property type="entry name" value="Methyltr_PrmA"/>
    <property type="match status" value="1"/>
</dbReference>
<evidence type="ECO:0000313" key="8">
    <source>
        <dbReference type="Proteomes" id="UP000534783"/>
    </source>
</evidence>
<gene>
    <name evidence="6" type="primary">prmA</name>
    <name evidence="7" type="ORF">MNODULE_14435</name>
</gene>
<dbReference type="Gene3D" id="3.40.50.150">
    <property type="entry name" value="Vaccinia Virus protein VP39"/>
    <property type="match status" value="1"/>
</dbReference>
<dbReference type="Pfam" id="PF06325">
    <property type="entry name" value="PrmA"/>
    <property type="match status" value="1"/>
</dbReference>
<accession>A0A7X6DRW5</accession>
<organism evidence="7 8">
    <name type="scientific">Candidatus Manganitrophus noduliformans</name>
    <dbReference type="NCBI Taxonomy" id="2606439"/>
    <lineage>
        <taxon>Bacteria</taxon>
        <taxon>Pseudomonadati</taxon>
        <taxon>Nitrospirota</taxon>
        <taxon>Nitrospiria</taxon>
        <taxon>Candidatus Troglogloeales</taxon>
        <taxon>Candidatus Manganitrophaceae</taxon>
        <taxon>Candidatus Manganitrophus</taxon>
    </lineage>
</organism>
<keyword evidence="5 6" id="KW-0949">S-adenosyl-L-methionine</keyword>
<evidence type="ECO:0000313" key="7">
    <source>
        <dbReference type="EMBL" id="NKE71943.1"/>
    </source>
</evidence>
<comment type="caution">
    <text evidence="6">Lacks conserved residue(s) required for the propagation of feature annotation.</text>
</comment>
<comment type="similarity">
    <text evidence="1 6">Belongs to the methyltransferase superfamily. PrmA family.</text>
</comment>
<dbReference type="PANTHER" id="PTHR43648:SF1">
    <property type="entry name" value="ELECTRON TRANSFER FLAVOPROTEIN BETA SUBUNIT LYSINE METHYLTRANSFERASE"/>
    <property type="match status" value="1"/>
</dbReference>
<evidence type="ECO:0000256" key="6">
    <source>
        <dbReference type="HAMAP-Rule" id="MF_00735"/>
    </source>
</evidence>
<comment type="subcellular location">
    <subcellularLocation>
        <location evidence="6">Cytoplasm</location>
    </subcellularLocation>
</comment>
<dbReference type="AlphaFoldDB" id="A0A7X6DRW5"/>